<dbReference type="SUPFAM" id="SSF48695">
    <property type="entry name" value="Multiheme cytochromes"/>
    <property type="match status" value="1"/>
</dbReference>
<dbReference type="Proteomes" id="UP001430306">
    <property type="component" value="Unassembled WGS sequence"/>
</dbReference>
<dbReference type="EMBL" id="JAJKFW010000016">
    <property type="protein sequence ID" value="MCC9642097.1"/>
    <property type="molecule type" value="Genomic_DNA"/>
</dbReference>
<dbReference type="InterPro" id="IPR051829">
    <property type="entry name" value="Multiheme_Cytochr_ET"/>
</dbReference>
<dbReference type="InterPro" id="IPR036280">
    <property type="entry name" value="Multihaem_cyt_sf"/>
</dbReference>
<evidence type="ECO:0000313" key="4">
    <source>
        <dbReference type="Proteomes" id="UP001430306"/>
    </source>
</evidence>
<dbReference type="RefSeq" id="WP_230272767.1">
    <property type="nucleotide sequence ID" value="NZ_JAJKFW010000016.1"/>
</dbReference>
<gene>
    <name evidence="3" type="ORF">LOC71_07415</name>
</gene>
<evidence type="ECO:0000256" key="1">
    <source>
        <dbReference type="ARBA" id="ARBA00022729"/>
    </source>
</evidence>
<dbReference type="Pfam" id="PF13435">
    <property type="entry name" value="Cytochrome_C554"/>
    <property type="match status" value="1"/>
</dbReference>
<dbReference type="PANTHER" id="PTHR35038">
    <property type="entry name" value="DISSIMILATORY SULFITE REDUCTASE SIRA"/>
    <property type="match status" value="1"/>
</dbReference>
<dbReference type="PANTHER" id="PTHR35038:SF8">
    <property type="entry name" value="C-TYPE POLYHEME CYTOCHROME OMCC"/>
    <property type="match status" value="1"/>
</dbReference>
<sequence>MARSSNHRWKVIAAVVLAFGVAAIWSTREDADQAKLAKDLARKVESPTPTVVESNAEPDVVRLSSKLVAQKDVLPGAWVLQRDDQPRPRMILPFESLEDGPLSEKLAEQGSERWSNEAGYLGADACAACHLERHQGFVMTAHHQTSSLGSAKQIHGALTSPANELPTSDPELSLTMHERGDSAIQRVSFHGWNVDIPMDVVTGSGKVAQTFLYWDNDRLFQAFASYFSGPDKWLTSPGFDELDVNLGRVIRTECLECHVTYIEQTEPPNHYRRSSAIWGISCERCHGPGRKHVEYHQANPELKQARHIVHPSDLPRERQLDVCGQCHSGAFDLKKPAFSFRPGDDLTQYHRLLKPEFDDSGIHTSNQLARLRLSECFEQSQMTCTDCHDPHVAQRGNEVFFREACLKCHEVEHCGLQPELSADVAGKCVECHMPSTAIDDLAGMKLQGLTLSMADHFIRVDRDHADEVIDRSNDSTE</sequence>
<evidence type="ECO:0000313" key="3">
    <source>
        <dbReference type="EMBL" id="MCC9642097.1"/>
    </source>
</evidence>
<accession>A0ABS8NGM2</accession>
<feature type="domain" description="Cytochrome c-552/4" evidence="2">
    <location>
        <begin position="250"/>
        <end position="287"/>
    </location>
</feature>
<dbReference type="CDD" id="cd08168">
    <property type="entry name" value="Cytochrom_C3"/>
    <property type="match status" value="1"/>
</dbReference>
<evidence type="ECO:0000259" key="2">
    <source>
        <dbReference type="Pfam" id="PF13435"/>
    </source>
</evidence>
<dbReference type="InterPro" id="IPR023155">
    <property type="entry name" value="Cyt_c-552/4"/>
</dbReference>
<keyword evidence="4" id="KW-1185">Reference proteome</keyword>
<comment type="caution">
    <text evidence="3">The sequence shown here is derived from an EMBL/GenBank/DDBJ whole genome shotgun (WGS) entry which is preliminary data.</text>
</comment>
<name>A0ABS8NGM2_9BACT</name>
<protein>
    <submittedName>
        <fullName evidence="3">Cytochrome C</fullName>
    </submittedName>
</protein>
<dbReference type="Gene3D" id="3.90.10.10">
    <property type="entry name" value="Cytochrome C3"/>
    <property type="match status" value="1"/>
</dbReference>
<proteinExistence type="predicted"/>
<dbReference type="Gene3D" id="1.10.1130.10">
    <property type="entry name" value="Flavocytochrome C3, Chain A"/>
    <property type="match status" value="1"/>
</dbReference>
<keyword evidence="1" id="KW-0732">Signal</keyword>
<reference evidence="3" key="1">
    <citation type="submission" date="2021-11" db="EMBL/GenBank/DDBJ databases">
        <title>Genome sequence.</title>
        <authorList>
            <person name="Sun Q."/>
        </authorList>
    </citation>
    <scope>NUCLEOTIDE SEQUENCE</scope>
    <source>
        <strain evidence="3">JC740</strain>
    </source>
</reference>
<organism evidence="3 4">
    <name type="scientific">Rhodopirellula halodulae</name>
    <dbReference type="NCBI Taxonomy" id="2894198"/>
    <lineage>
        <taxon>Bacteria</taxon>
        <taxon>Pseudomonadati</taxon>
        <taxon>Planctomycetota</taxon>
        <taxon>Planctomycetia</taxon>
        <taxon>Pirellulales</taxon>
        <taxon>Pirellulaceae</taxon>
        <taxon>Rhodopirellula</taxon>
    </lineage>
</organism>